<protein>
    <submittedName>
        <fullName evidence="2">2-dehydropantoate 2-reductase N-terminal domain-containing protein</fullName>
    </submittedName>
</protein>
<name>A0AAE4I1I4_9ENTE</name>
<proteinExistence type="predicted"/>
<comment type="caution">
    <text evidence="2">The sequence shown here is derived from an EMBL/GenBank/DDBJ whole genome shotgun (WGS) entry which is preliminary data.</text>
</comment>
<gene>
    <name evidence="2" type="ORF">P7H00_11595</name>
</gene>
<feature type="domain" description="Ketopantoate reductase N-terminal" evidence="1">
    <location>
        <begin position="3"/>
        <end position="154"/>
    </location>
</feature>
<evidence type="ECO:0000313" key="3">
    <source>
        <dbReference type="Proteomes" id="UP001180842"/>
    </source>
</evidence>
<organism evidence="2 3">
    <name type="scientific">Enterococcus pseudoavium</name>
    <dbReference type="NCBI Taxonomy" id="44007"/>
    <lineage>
        <taxon>Bacteria</taxon>
        <taxon>Bacillati</taxon>
        <taxon>Bacillota</taxon>
        <taxon>Bacilli</taxon>
        <taxon>Lactobacillales</taxon>
        <taxon>Enterococcaceae</taxon>
        <taxon>Enterococcus</taxon>
    </lineage>
</organism>
<evidence type="ECO:0000259" key="1">
    <source>
        <dbReference type="Pfam" id="PF02558"/>
    </source>
</evidence>
<dbReference type="Proteomes" id="UP001180842">
    <property type="component" value="Unassembled WGS sequence"/>
</dbReference>
<evidence type="ECO:0000313" key="2">
    <source>
        <dbReference type="EMBL" id="MDT2737754.1"/>
    </source>
</evidence>
<reference evidence="2" key="1">
    <citation type="submission" date="2023-03" db="EMBL/GenBank/DDBJ databases">
        <authorList>
            <person name="Shen W."/>
            <person name="Cai J."/>
        </authorList>
    </citation>
    <scope>NUCLEOTIDE SEQUENCE</scope>
    <source>
        <strain evidence="2">P69-2</strain>
    </source>
</reference>
<accession>A0AAE4I1I4</accession>
<sequence length="314" mass="36104">MKILIYGAGIQGSYLAHSLIKGNNQVTLLARGKRKKELLERGLVLHHVIQHKHTKDPVHVIETLQPDDFYDLIFVTMKYSDFPAVLDPLAQNCSSTILFIGNQIDATRLEKKLQEKSRLPKDIYFGFQMTGGTNTEKGLSVLRFGKGQMKIGSLHENFAIAPILDRVFKHTNYVWHYDPKLDDWLKNHATMIMIQNSFEYLYDFSAETIRKSGDLSTLADSFKEGFDLLAAAGHEILPKGQKFVFEHPSLTKKLFTLYYRLPISQMVQGDFREIYTLILDFERYQTNTPSELETLLLATKRKYEKSHEPLAKIS</sequence>
<dbReference type="Gene3D" id="3.40.50.720">
    <property type="entry name" value="NAD(P)-binding Rossmann-like Domain"/>
    <property type="match status" value="1"/>
</dbReference>
<dbReference type="InterPro" id="IPR036291">
    <property type="entry name" value="NAD(P)-bd_dom_sf"/>
</dbReference>
<dbReference type="InterPro" id="IPR013332">
    <property type="entry name" value="KPR_N"/>
</dbReference>
<dbReference type="SUPFAM" id="SSF51735">
    <property type="entry name" value="NAD(P)-binding Rossmann-fold domains"/>
    <property type="match status" value="1"/>
</dbReference>
<dbReference type="AlphaFoldDB" id="A0AAE4I1I4"/>
<dbReference type="RefSeq" id="WP_311797338.1">
    <property type="nucleotide sequence ID" value="NZ_JARQAI010000020.1"/>
</dbReference>
<dbReference type="Pfam" id="PF02558">
    <property type="entry name" value="ApbA"/>
    <property type="match status" value="1"/>
</dbReference>
<dbReference type="EMBL" id="JARQAI010000020">
    <property type="protein sequence ID" value="MDT2737754.1"/>
    <property type="molecule type" value="Genomic_DNA"/>
</dbReference>